<evidence type="ECO:0000256" key="1">
    <source>
        <dbReference type="SAM" id="Phobius"/>
    </source>
</evidence>
<dbReference type="OrthoDB" id="3038990at2759"/>
<dbReference type="EMBL" id="LUEZ02000048">
    <property type="protein sequence ID" value="RDB23091.1"/>
    <property type="molecule type" value="Genomic_DNA"/>
</dbReference>
<feature type="transmembrane region" description="Helical" evidence="1">
    <location>
        <begin position="169"/>
        <end position="193"/>
    </location>
</feature>
<evidence type="ECO:0000313" key="3">
    <source>
        <dbReference type="Proteomes" id="UP000076154"/>
    </source>
</evidence>
<feature type="transmembrane region" description="Helical" evidence="1">
    <location>
        <begin position="59"/>
        <end position="79"/>
    </location>
</feature>
<feature type="transmembrane region" description="Helical" evidence="1">
    <location>
        <begin position="20"/>
        <end position="47"/>
    </location>
</feature>
<protein>
    <recommendedName>
        <fullName evidence="4">G-protein coupled receptors family 1 profile domain-containing protein</fullName>
    </recommendedName>
</protein>
<dbReference type="InParanoid" id="A0A369JLJ8"/>
<feature type="transmembrane region" description="Helical" evidence="1">
    <location>
        <begin position="128"/>
        <end position="149"/>
    </location>
</feature>
<organism evidence="2 3">
    <name type="scientific">Hypsizygus marmoreus</name>
    <name type="common">White beech mushroom</name>
    <name type="synonym">Agaricus marmoreus</name>
    <dbReference type="NCBI Taxonomy" id="39966"/>
    <lineage>
        <taxon>Eukaryota</taxon>
        <taxon>Fungi</taxon>
        <taxon>Dikarya</taxon>
        <taxon>Basidiomycota</taxon>
        <taxon>Agaricomycotina</taxon>
        <taxon>Agaricomycetes</taxon>
        <taxon>Agaricomycetidae</taxon>
        <taxon>Agaricales</taxon>
        <taxon>Tricholomatineae</taxon>
        <taxon>Lyophyllaceae</taxon>
        <taxon>Hypsizygus</taxon>
    </lineage>
</organism>
<keyword evidence="1" id="KW-1133">Transmembrane helix</keyword>
<accession>A0A369JLJ8</accession>
<feature type="transmembrane region" description="Helical" evidence="1">
    <location>
        <begin position="227"/>
        <end position="246"/>
    </location>
</feature>
<evidence type="ECO:0008006" key="4">
    <source>
        <dbReference type="Google" id="ProtNLM"/>
    </source>
</evidence>
<reference evidence="2" key="1">
    <citation type="submission" date="2018-04" db="EMBL/GenBank/DDBJ databases">
        <title>Whole genome sequencing of Hypsizygus marmoreus.</title>
        <authorList>
            <person name="Choi I.-G."/>
            <person name="Min B."/>
            <person name="Kim J.-G."/>
            <person name="Kim S."/>
            <person name="Oh Y.-L."/>
            <person name="Kong W.-S."/>
            <person name="Park H."/>
            <person name="Jeong J."/>
            <person name="Song E.-S."/>
        </authorList>
    </citation>
    <scope>NUCLEOTIDE SEQUENCE [LARGE SCALE GENOMIC DNA]</scope>
    <source>
        <strain evidence="2">51987-8</strain>
    </source>
</reference>
<dbReference type="AlphaFoldDB" id="A0A369JLJ8"/>
<name>A0A369JLJ8_HYPMA</name>
<sequence>MPEDFPILNPLAPMVHLPPPLAALFTNATYVILGSIGALSLDILVNLGSDYRLLFTHRVTFPTVIYFVSRASALIYTLLNGVFNTAPLGMRCQVDEKTLCVLFHVAFSSTALLFFLRVRAVFNDNKYVIRFFFILWLAVLGGSLTVSTVGGATEIGPTHHCNPKPLKTYIIAAPITFAINDTFVFLAISWRLLMNSWDPDVKRSFKVVAFGEYLPRFSQALLQDGQVYYLVSVTSNLVSVILTFTSGGPNDYLYMFIVNCSLTNMMACRVYRHTKFGDFREETISTSWLASHHGRIDSFREEGTVVASVPRAFDLGSSGAEKIDADRQVETGQPVKRSKFLYLLSVILVVLPFLCVFLCSRTSRHPA</sequence>
<proteinExistence type="predicted"/>
<evidence type="ECO:0000313" key="2">
    <source>
        <dbReference type="EMBL" id="RDB23091.1"/>
    </source>
</evidence>
<comment type="caution">
    <text evidence="2">The sequence shown here is derived from an EMBL/GenBank/DDBJ whole genome shotgun (WGS) entry which is preliminary data.</text>
</comment>
<feature type="transmembrane region" description="Helical" evidence="1">
    <location>
        <begin position="99"/>
        <end position="116"/>
    </location>
</feature>
<keyword evidence="1" id="KW-0472">Membrane</keyword>
<dbReference type="Proteomes" id="UP000076154">
    <property type="component" value="Unassembled WGS sequence"/>
</dbReference>
<keyword evidence="1" id="KW-0812">Transmembrane</keyword>
<keyword evidence="3" id="KW-1185">Reference proteome</keyword>
<gene>
    <name evidence="2" type="ORF">Hypma_009730</name>
</gene>
<dbReference type="STRING" id="39966.A0A369JLJ8"/>
<feature type="transmembrane region" description="Helical" evidence="1">
    <location>
        <begin position="340"/>
        <end position="363"/>
    </location>
</feature>